<comment type="caution">
    <text evidence="13">The sequence shown here is derived from an EMBL/GenBank/DDBJ whole genome shotgun (WGS) entry which is preliminary data.</text>
</comment>
<dbReference type="GO" id="GO:0009431">
    <property type="term" value="C:bacterial-type flagellum basal body, MS ring"/>
    <property type="evidence" value="ECO:0007669"/>
    <property type="project" value="InterPro"/>
</dbReference>
<evidence type="ECO:0000256" key="7">
    <source>
        <dbReference type="ARBA" id="ARBA00023136"/>
    </source>
</evidence>
<evidence type="ECO:0000313" key="13">
    <source>
        <dbReference type="EMBL" id="MDA3732584.1"/>
    </source>
</evidence>
<feature type="region of interest" description="Disordered" evidence="9">
    <location>
        <begin position="294"/>
        <end position="332"/>
    </location>
</feature>
<keyword evidence="13" id="KW-0282">Flagellum</keyword>
<dbReference type="RefSeq" id="WP_053983937.1">
    <property type="nucleotide sequence ID" value="NZ_JAQIFT010000049.1"/>
</dbReference>
<evidence type="ECO:0000256" key="2">
    <source>
        <dbReference type="ARBA" id="ARBA00004651"/>
    </source>
</evidence>
<comment type="subcellular location">
    <subcellularLocation>
        <location evidence="1">Bacterial flagellum basal body</location>
    </subcellularLocation>
    <subcellularLocation>
        <location evidence="2">Cell membrane</location>
        <topology evidence="2">Multi-pass membrane protein</topology>
    </subcellularLocation>
</comment>
<keyword evidence="6 10" id="KW-1133">Transmembrane helix</keyword>
<dbReference type="PANTHER" id="PTHR30046:SF0">
    <property type="entry name" value="FLAGELLAR M-RING PROTEIN"/>
    <property type="match status" value="1"/>
</dbReference>
<name>A0AA42DNZ6_9FIRM</name>
<dbReference type="PANTHER" id="PTHR30046">
    <property type="entry name" value="FLAGELLAR M-RING PROTEIN"/>
    <property type="match status" value="1"/>
</dbReference>
<evidence type="ECO:0000256" key="6">
    <source>
        <dbReference type="ARBA" id="ARBA00022989"/>
    </source>
</evidence>
<dbReference type="Pfam" id="PF01514">
    <property type="entry name" value="YscJ_FliF"/>
    <property type="match status" value="1"/>
</dbReference>
<sequence length="531" mass="59902">MQETIEQASTQLTEKWNGLSKKQKIRLGIGASCIILTLIVVAVIFTRPKYEVVLRKITESDIAAAAEVLDNEKITYEIIDDGTSLQVKDKDVVNAKLALTRENVPKGGYTFEDAINNSMSTTESEKRAKMNQLAEVELERALTSMDAIDYADVRLVVPEEKNSFIASKQESSASILVTLNTPQTSKQIEGIARFVSSSVSGLKMENINIIDTEGNSLYIGQEEDTLSTNKQQEIKLAAEKDLGAKVKQILEPIYDEVRISSNLILNFDQYEEMREEYVPQFEEDGRGIIRVEKEQTTESTNSQNGAEPGVATNNGEAPTYQVGDGGTGESKTSNKEIEYVNNKVISNIVKNPGDIDYKNSTLAVNVFKNKVYKQEEVEKTLDNNVTWEIFKETNSVNRPIEVKQEIVDSIRYGTGVDNVVVSGYEKPVFIDTVPYEVEFTDYLPFILILLIVLVAAFALFKFRKHDEDVETEPELEVEEMLSVAKQDLKELEEIELKETLETKRQIERFVDEKPEAVANLLRNWLSEDEWE</sequence>
<comment type="similarity">
    <text evidence="3">Belongs to the FliF family.</text>
</comment>
<dbReference type="GO" id="GO:0003774">
    <property type="term" value="F:cytoskeletal motor activity"/>
    <property type="evidence" value="ECO:0007669"/>
    <property type="project" value="InterPro"/>
</dbReference>
<evidence type="ECO:0000256" key="3">
    <source>
        <dbReference type="ARBA" id="ARBA00007971"/>
    </source>
</evidence>
<dbReference type="AlphaFoldDB" id="A0AA42DNZ6"/>
<dbReference type="InterPro" id="IPR013556">
    <property type="entry name" value="Flag_M-ring_C"/>
</dbReference>
<feature type="domain" description="Flagellar M-ring C-terminal" evidence="12">
    <location>
        <begin position="255"/>
        <end position="377"/>
    </location>
</feature>
<feature type="transmembrane region" description="Helical" evidence="10">
    <location>
        <begin position="442"/>
        <end position="460"/>
    </location>
</feature>
<keyword evidence="14" id="KW-1185">Reference proteome</keyword>
<dbReference type="GO" id="GO:0005886">
    <property type="term" value="C:plasma membrane"/>
    <property type="evidence" value="ECO:0007669"/>
    <property type="project" value="UniProtKB-SubCell"/>
</dbReference>
<dbReference type="NCBIfam" id="TIGR00206">
    <property type="entry name" value="fliF"/>
    <property type="match status" value="1"/>
</dbReference>
<dbReference type="InterPro" id="IPR043427">
    <property type="entry name" value="YscJ/FliF"/>
</dbReference>
<keyword evidence="13" id="KW-0969">Cilium</keyword>
<evidence type="ECO:0000256" key="5">
    <source>
        <dbReference type="ARBA" id="ARBA00022692"/>
    </source>
</evidence>
<evidence type="ECO:0000256" key="9">
    <source>
        <dbReference type="SAM" id="MobiDB-lite"/>
    </source>
</evidence>
<accession>A0AA42DNZ6</accession>
<feature type="transmembrane region" description="Helical" evidence="10">
    <location>
        <begin position="25"/>
        <end position="45"/>
    </location>
</feature>
<evidence type="ECO:0000256" key="10">
    <source>
        <dbReference type="SAM" id="Phobius"/>
    </source>
</evidence>
<proteinExistence type="inferred from homology"/>
<dbReference type="InterPro" id="IPR045851">
    <property type="entry name" value="AMP-bd_C_sf"/>
</dbReference>
<evidence type="ECO:0000259" key="12">
    <source>
        <dbReference type="Pfam" id="PF08345"/>
    </source>
</evidence>
<keyword evidence="8" id="KW-0975">Bacterial flagellum</keyword>
<evidence type="ECO:0000313" key="14">
    <source>
        <dbReference type="Proteomes" id="UP001169242"/>
    </source>
</evidence>
<keyword evidence="4" id="KW-1003">Cell membrane</keyword>
<evidence type="ECO:0000256" key="1">
    <source>
        <dbReference type="ARBA" id="ARBA00004117"/>
    </source>
</evidence>
<gene>
    <name evidence="13" type="primary">fliF</name>
    <name evidence="13" type="ORF">PBV87_13915</name>
</gene>
<dbReference type="InterPro" id="IPR000067">
    <property type="entry name" value="FlgMring_FliF"/>
</dbReference>
<dbReference type="Gene3D" id="3.30.300.30">
    <property type="match status" value="1"/>
</dbReference>
<dbReference type="GO" id="GO:0071973">
    <property type="term" value="P:bacterial-type flagellum-dependent cell motility"/>
    <property type="evidence" value="ECO:0007669"/>
    <property type="project" value="InterPro"/>
</dbReference>
<evidence type="ECO:0000256" key="4">
    <source>
        <dbReference type="ARBA" id="ARBA00022475"/>
    </source>
</evidence>
<keyword evidence="7 10" id="KW-0472">Membrane</keyword>
<dbReference type="EMBL" id="JAQIFT010000049">
    <property type="protein sequence ID" value="MDA3732584.1"/>
    <property type="molecule type" value="Genomic_DNA"/>
</dbReference>
<dbReference type="Pfam" id="PF08345">
    <property type="entry name" value="YscJ_FliF_C"/>
    <property type="match status" value="1"/>
</dbReference>
<protein>
    <submittedName>
        <fullName evidence="13">Flagellar basal-body MS-ring/collar protein FliF</fullName>
    </submittedName>
</protein>
<keyword evidence="5 10" id="KW-0812">Transmembrane</keyword>
<evidence type="ECO:0000256" key="8">
    <source>
        <dbReference type="ARBA" id="ARBA00023143"/>
    </source>
</evidence>
<reference evidence="13" key="1">
    <citation type="journal article" date="2023" name="Int. J. Syst. Evol. Microbiol.">
        <title>&lt;i&gt;Holtiella tumoricola&lt;/i&gt; gen. nov. sp. nov., isolated from a human clinical sample.</title>
        <authorList>
            <person name="Allen-Vercoe E."/>
            <person name="Daigneault M.C."/>
            <person name="Vancuren S.J."/>
            <person name="Cochrane K."/>
            <person name="O'Neal L.L."/>
            <person name="Sankaranarayanan K."/>
            <person name="Lawson P.A."/>
        </authorList>
    </citation>
    <scope>NUCLEOTIDE SEQUENCE</scope>
    <source>
        <strain evidence="13">CC70A</strain>
    </source>
</reference>
<evidence type="ECO:0000259" key="11">
    <source>
        <dbReference type="Pfam" id="PF01514"/>
    </source>
</evidence>
<dbReference type="InterPro" id="IPR006182">
    <property type="entry name" value="FliF_N_dom"/>
</dbReference>
<keyword evidence="13" id="KW-0966">Cell projection</keyword>
<organism evidence="13 14">
    <name type="scientific">Holtiella tumoricola</name>
    <dbReference type="NCBI Taxonomy" id="3018743"/>
    <lineage>
        <taxon>Bacteria</taxon>
        <taxon>Bacillati</taxon>
        <taxon>Bacillota</taxon>
        <taxon>Clostridia</taxon>
        <taxon>Lachnospirales</taxon>
        <taxon>Cellulosilyticaceae</taxon>
        <taxon>Holtiella</taxon>
    </lineage>
</organism>
<feature type="compositionally biased region" description="Polar residues" evidence="9">
    <location>
        <begin position="297"/>
        <end position="316"/>
    </location>
</feature>
<feature type="domain" description="Flagellar M-ring N-terminal" evidence="11">
    <location>
        <begin position="46"/>
        <end position="217"/>
    </location>
</feature>
<dbReference type="Proteomes" id="UP001169242">
    <property type="component" value="Unassembled WGS sequence"/>
</dbReference>